<dbReference type="EC" id="6.2.1.-" evidence="4"/>
<dbReference type="EMBL" id="CP001933">
    <property type="protein sequence ID" value="ADD07458.1"/>
    <property type="molecule type" value="Genomic_DNA"/>
</dbReference>
<dbReference type="Gene3D" id="3.40.50.12780">
    <property type="entry name" value="N-terminal domain of ligase-like"/>
    <property type="match status" value="1"/>
</dbReference>
<dbReference type="InterPro" id="IPR025110">
    <property type="entry name" value="AMP-bd_C"/>
</dbReference>
<feature type="domain" description="AMP-dependent synthetase/ligase" evidence="2">
    <location>
        <begin position="11"/>
        <end position="382"/>
    </location>
</feature>
<dbReference type="EMBL" id="AOHS01000018">
    <property type="protein sequence ID" value="ELY32176.1"/>
    <property type="molecule type" value="Genomic_DNA"/>
</dbReference>
<dbReference type="InterPro" id="IPR042099">
    <property type="entry name" value="ANL_N_sf"/>
</dbReference>
<keyword evidence="4" id="KW-0614">Plasmid</keyword>
<dbReference type="InterPro" id="IPR000873">
    <property type="entry name" value="AMP-dep_synth/lig_dom"/>
</dbReference>
<dbReference type="OrthoDB" id="193284at2157"/>
<dbReference type="PROSITE" id="PS00455">
    <property type="entry name" value="AMP_BINDING"/>
    <property type="match status" value="1"/>
</dbReference>
<dbReference type="InterPro" id="IPR020845">
    <property type="entry name" value="AMP-binding_CS"/>
</dbReference>
<evidence type="ECO:0000256" key="1">
    <source>
        <dbReference type="SAM" id="MobiDB-lite"/>
    </source>
</evidence>
<dbReference type="GeneID" id="8826787"/>
<dbReference type="Gene3D" id="3.30.300.30">
    <property type="match status" value="1"/>
</dbReference>
<keyword evidence="4" id="KW-0436">Ligase</keyword>
<dbReference type="Pfam" id="PF13193">
    <property type="entry name" value="AMP-binding_C"/>
    <property type="match status" value="1"/>
</dbReference>
<organism evidence="4 6">
    <name type="scientific">Natrialba magadii (strain ATCC 43099 / DSM 3394 / CCM 3739 / CIP 104546 / IAM 13178 / JCM 8861 / NBRC 102185 / NCIMB 2190 / MS3)</name>
    <name type="common">Natronobacterium magadii</name>
    <dbReference type="NCBI Taxonomy" id="547559"/>
    <lineage>
        <taxon>Archaea</taxon>
        <taxon>Methanobacteriati</taxon>
        <taxon>Methanobacteriota</taxon>
        <taxon>Stenosarchaea group</taxon>
        <taxon>Halobacteria</taxon>
        <taxon>Halobacteriales</taxon>
        <taxon>Natrialbaceae</taxon>
        <taxon>Natrialba</taxon>
    </lineage>
</organism>
<reference evidence="4" key="4">
    <citation type="submission" date="2016-09" db="EMBL/GenBank/DDBJ databases">
        <authorList>
            <person name="Pfeiffer F."/>
        </authorList>
    </citation>
    <scope>NUCLEOTIDE SEQUENCE</scope>
    <source>
        <strain evidence="4">ATCC 43099</strain>
        <plasmid evidence="4">pNMAG01</plasmid>
    </source>
</reference>
<dbReference type="RefSeq" id="WP_004214456.1">
    <property type="nucleotide sequence ID" value="NC_013923.1"/>
</dbReference>
<sequence length="521" mass="57189">MSHPTGSDVLSQAAAKYPDQTAIRDPDRDVTRSFDEIDEGARRVAVGLREIGFEPGDHLTAILTDSVEFLELMFACAHAGLVFNPISSRMAPERLAYVLDHAESAGLVFDTHCQGTVAEVAAEDRPSTLIGVRTDDSLADHAYSSLGQESAPEALESGREYHVEIDESDPALLLYTSGTTGQPKGVLHTHRNVVEATYASLPYNRFRPTDVNLALGPMYHVGPLLCNILPGLSMGATTVVQQEFDSETTLEWIESEGITAMWGVPTHYRALVDDESISDRDISHLRMLQYSGAAMPESVARRCREHVPGCEFVNAYGTTEIVFGTVLFPEFHDDKLGSIGRAVPKAEVRVVDPETADPAETLPANEVGELLVKTPSCMREYWRNPEATADAIVDGWYRTGDLGRRDEDGFLYFVDRKDDMIVSGGENIYPAEVEDVLHDHPDVTAGAVVGVPDEEWGAVVTAFVVPGDDSLTAGELESHFQNSDAIESYKRPRRYEFRDDLPMTQSDKIDRQALLESVAGE</sequence>
<dbReference type="SUPFAM" id="SSF56801">
    <property type="entry name" value="Acetyl-CoA synthetase-like"/>
    <property type="match status" value="1"/>
</dbReference>
<dbReference type="PANTHER" id="PTHR43767:SF1">
    <property type="entry name" value="NONRIBOSOMAL PEPTIDE SYNTHASE PES1 (EUROFUNG)-RELATED"/>
    <property type="match status" value="1"/>
</dbReference>
<dbReference type="InterPro" id="IPR045851">
    <property type="entry name" value="AMP-bd_C_sf"/>
</dbReference>
<dbReference type="Pfam" id="PF00501">
    <property type="entry name" value="AMP-binding"/>
    <property type="match status" value="1"/>
</dbReference>
<evidence type="ECO:0000313" key="7">
    <source>
        <dbReference type="Proteomes" id="UP000011543"/>
    </source>
</evidence>
<dbReference type="InterPro" id="IPR050237">
    <property type="entry name" value="ATP-dep_AMP-bd_enzyme"/>
</dbReference>
<reference evidence="5 7" key="3">
    <citation type="journal article" date="2014" name="PLoS Genet.">
        <title>Phylogenetically driven sequencing of extremely halophilic archaea reveals strategies for static and dynamic osmo-response.</title>
        <authorList>
            <person name="Becker E.A."/>
            <person name="Seitzer P.M."/>
            <person name="Tritt A."/>
            <person name="Larsen D."/>
            <person name="Krusor M."/>
            <person name="Yao A.I."/>
            <person name="Wu D."/>
            <person name="Madern D."/>
            <person name="Eisen J.A."/>
            <person name="Darling A.E."/>
            <person name="Facciotti M.T."/>
        </authorList>
    </citation>
    <scope>NUCLEOTIDE SEQUENCE [LARGE SCALE GENOMIC DNA]</scope>
    <source>
        <strain evidence="7">ATCC 43099 / DSM 3394 / CCM 3739 / CIP 104546 / IAM 13178 / JCM 8861 / NBRC 102185 / NCIMB 2190 / MS3</strain>
        <strain evidence="5">MS-3</strain>
    </source>
</reference>
<dbReference type="KEGG" id="nmg:Nmag_3917"/>
<feature type="region of interest" description="Disordered" evidence="1">
    <location>
        <begin position="1"/>
        <end position="22"/>
    </location>
</feature>
<evidence type="ECO:0000313" key="5">
    <source>
        <dbReference type="EMBL" id="ELY32176.1"/>
    </source>
</evidence>
<dbReference type="AlphaFoldDB" id="D3T1J9"/>
<dbReference type="HOGENOM" id="CLU_000022_59_10_2"/>
<gene>
    <name evidence="4" type="primary">acs11</name>
    <name evidence="4" type="ordered locus">Nmag_3917</name>
    <name evidence="5" type="ORF">C500_04284</name>
</gene>
<feature type="compositionally biased region" description="Polar residues" evidence="1">
    <location>
        <begin position="1"/>
        <end position="10"/>
    </location>
</feature>
<evidence type="ECO:0000313" key="6">
    <source>
        <dbReference type="Proteomes" id="UP000001879"/>
    </source>
</evidence>
<reference evidence="6" key="1">
    <citation type="submission" date="2010-02" db="EMBL/GenBank/DDBJ databases">
        <title>Complete sequence of plasmid 1 of Natrialba magadii ATCC 43099.</title>
        <authorList>
            <consortium name="US DOE Joint Genome Institute"/>
            <person name="Lucas S."/>
            <person name="Copeland A."/>
            <person name="Lapidus A."/>
            <person name="Cheng J.-F."/>
            <person name="Bruce D."/>
            <person name="Goodwin L."/>
            <person name="Pitluck S."/>
            <person name="Davenport K."/>
            <person name="Saunders E."/>
            <person name="Detter J.C."/>
            <person name="Han C."/>
            <person name="Tapia R."/>
            <person name="Land M."/>
            <person name="Hauser L."/>
            <person name="Kyrpides N."/>
            <person name="Mikhailova N."/>
            <person name="De Castro R.E."/>
            <person name="Maupin-Furlow J.A."/>
            <person name="Woyke T."/>
        </authorList>
    </citation>
    <scope>NUCLEOTIDE SEQUENCE [LARGE SCALE GENOMIC DNA]</scope>
    <source>
        <strain evidence="6">ATCC 43099 / DSM 3394 / CCM 3739 / CIP 104546 / IAM 13178 / JCM 8861 / NBRC 102185 / NCIMB 2190 / MS3</strain>
        <plasmid evidence="6">pNMAG01</plasmid>
    </source>
</reference>
<reference evidence="4 6" key="2">
    <citation type="journal article" date="2012" name="BMC Genomics">
        <title>A comparative genomics perspective on the genetic content of the alkaliphilic haloarchaeon Natrialba magadii ATCC 43099T.</title>
        <authorList>
            <person name="Siddaramappa S."/>
            <person name="Challacombe J.F."/>
            <person name="Decastro R.E."/>
            <person name="Pfeiffer F."/>
            <person name="Sastre D.E."/>
            <person name="Gimenez M.I."/>
            <person name="Paggi R.A."/>
            <person name="Detter J.C."/>
            <person name="Davenport K.W."/>
            <person name="Goodwin L.A."/>
            <person name="Kyrpides N."/>
            <person name="Tapia R."/>
            <person name="Pitluck S."/>
            <person name="Lucas S."/>
            <person name="Woyke T."/>
            <person name="Maupin-Furlow J.A."/>
        </authorList>
    </citation>
    <scope>NUCLEOTIDE SEQUENCE [LARGE SCALE GENOMIC DNA]</scope>
    <source>
        <strain evidence="4">ATCC 43099</strain>
        <strain evidence="6">ATCC 43099 / DSM 3394 / CCM 3739 / CIP 104546 / IAM 13178 / JCM 8861 / NBRC 102185 / NCIMB 2190 / MS3</strain>
    </source>
</reference>
<name>D3T1J9_NATMM</name>
<evidence type="ECO:0000259" key="2">
    <source>
        <dbReference type="Pfam" id="PF00501"/>
    </source>
</evidence>
<evidence type="ECO:0000259" key="3">
    <source>
        <dbReference type="Pfam" id="PF13193"/>
    </source>
</evidence>
<dbReference type="Proteomes" id="UP000011543">
    <property type="component" value="Unassembled WGS sequence"/>
</dbReference>
<proteinExistence type="predicted"/>
<dbReference type="GO" id="GO:0016878">
    <property type="term" value="F:acid-thiol ligase activity"/>
    <property type="evidence" value="ECO:0007669"/>
    <property type="project" value="UniProtKB-ARBA"/>
</dbReference>
<accession>D3T1J9</accession>
<keyword evidence="6" id="KW-1185">Reference proteome</keyword>
<geneLocation type="plasmid" evidence="4 6">
    <name>pNMAG01</name>
</geneLocation>
<feature type="domain" description="AMP-binding enzyme C-terminal" evidence="3">
    <location>
        <begin position="432"/>
        <end position="508"/>
    </location>
</feature>
<dbReference type="Proteomes" id="UP000001879">
    <property type="component" value="Plasmid pNMAG01"/>
</dbReference>
<evidence type="ECO:0000313" key="4">
    <source>
        <dbReference type="EMBL" id="ADD07458.1"/>
    </source>
</evidence>
<dbReference type="PATRIC" id="fig|547559.17.peg.820"/>
<protein>
    <submittedName>
        <fullName evidence="4">Acyl-CoA synthetase</fullName>
        <ecNumber evidence="4">6.2.1.-</ecNumber>
    </submittedName>
    <submittedName>
        <fullName evidence="5">Long-chain-fatty-acid--CoA ligase</fullName>
    </submittedName>
</protein>
<dbReference type="PANTHER" id="PTHR43767">
    <property type="entry name" value="LONG-CHAIN-FATTY-ACID--COA LIGASE"/>
    <property type="match status" value="1"/>
</dbReference>